<keyword evidence="6" id="KW-1185">Reference proteome</keyword>
<gene>
    <name evidence="5" type="ORF">DL764_002425</name>
</gene>
<evidence type="ECO:0000313" key="6">
    <source>
        <dbReference type="Proteomes" id="UP000293360"/>
    </source>
</evidence>
<dbReference type="GO" id="GO:0008233">
    <property type="term" value="F:peptidase activity"/>
    <property type="evidence" value="ECO:0007669"/>
    <property type="project" value="UniProtKB-KW"/>
</dbReference>
<dbReference type="PROSITE" id="PS51858">
    <property type="entry name" value="PPPDE"/>
    <property type="match status" value="1"/>
</dbReference>
<reference evidence="5 6" key="1">
    <citation type="submission" date="2018-06" db="EMBL/GenBank/DDBJ databases">
        <title>Complete Genomes of Monosporascus.</title>
        <authorList>
            <person name="Robinson A.J."/>
            <person name="Natvig D.O."/>
        </authorList>
    </citation>
    <scope>NUCLEOTIDE SEQUENCE [LARGE SCALE GENOMIC DNA]</scope>
    <source>
        <strain evidence="5 6">CBS 110550</strain>
    </source>
</reference>
<evidence type="ECO:0000256" key="1">
    <source>
        <dbReference type="ARBA" id="ARBA00008140"/>
    </source>
</evidence>
<evidence type="ECO:0000256" key="2">
    <source>
        <dbReference type="ARBA" id="ARBA00022670"/>
    </source>
</evidence>
<evidence type="ECO:0000313" key="5">
    <source>
        <dbReference type="EMBL" id="RYP07548.1"/>
    </source>
</evidence>
<comment type="caution">
    <text evidence="5">The sequence shown here is derived from an EMBL/GenBank/DDBJ whole genome shotgun (WGS) entry which is preliminary data.</text>
</comment>
<evidence type="ECO:0000259" key="4">
    <source>
        <dbReference type="PROSITE" id="PS51858"/>
    </source>
</evidence>
<dbReference type="GO" id="GO:0006508">
    <property type="term" value="P:proteolysis"/>
    <property type="evidence" value="ECO:0007669"/>
    <property type="project" value="UniProtKB-KW"/>
</dbReference>
<evidence type="ECO:0000256" key="3">
    <source>
        <dbReference type="ARBA" id="ARBA00022801"/>
    </source>
</evidence>
<organism evidence="5 6">
    <name type="scientific">Monosporascus ibericus</name>
    <dbReference type="NCBI Taxonomy" id="155417"/>
    <lineage>
        <taxon>Eukaryota</taxon>
        <taxon>Fungi</taxon>
        <taxon>Dikarya</taxon>
        <taxon>Ascomycota</taxon>
        <taxon>Pezizomycotina</taxon>
        <taxon>Sordariomycetes</taxon>
        <taxon>Xylariomycetidae</taxon>
        <taxon>Xylariales</taxon>
        <taxon>Xylariales incertae sedis</taxon>
        <taxon>Monosporascus</taxon>
    </lineage>
</organism>
<dbReference type="Proteomes" id="UP000293360">
    <property type="component" value="Unassembled WGS sequence"/>
</dbReference>
<keyword evidence="3" id="KW-0378">Hydrolase</keyword>
<comment type="similarity">
    <text evidence="1">Belongs to the DeSI family.</text>
</comment>
<dbReference type="InterPro" id="IPR042266">
    <property type="entry name" value="PPPDE_sf"/>
</dbReference>
<dbReference type="Gene3D" id="3.90.1720.30">
    <property type="entry name" value="PPPDE domains"/>
    <property type="match status" value="1"/>
</dbReference>
<sequence>MGIKVLDRLNKAGQATEAYLKRKWETRHLSAEEAEAARRIEERNQFLQLVAGKLTGDSACEMPAPLRCDPGATHKAVFLVTVPIAFGRFELSRSTYRLLARYVGMSLDGVSHWALCVVDRTPLGPTYCYDLMSDQIALNALGRNQFRVAEVTPDAIRDWSSCYYVGETTKSHEVIQQLGNNFMTINPHYNLLSNNCQTMAESLVKLLCDGKLINRKMLNEELSAASPKMAMDLMVSRLRSKVDVQNASEDRQDVREDVDAIRSLWAKLNR</sequence>
<keyword evidence="2" id="KW-0645">Protease</keyword>
<accession>A0A4Q4TLM1</accession>
<dbReference type="InterPro" id="IPR008580">
    <property type="entry name" value="PPPDE_dom"/>
</dbReference>
<name>A0A4Q4TLM1_9PEZI</name>
<feature type="domain" description="PPPDE" evidence="4">
    <location>
        <begin position="82"/>
        <end position="222"/>
    </location>
</feature>
<proteinExistence type="inferred from homology"/>
<dbReference type="AlphaFoldDB" id="A0A4Q4TLM1"/>
<dbReference type="EMBL" id="QJNU01000092">
    <property type="protein sequence ID" value="RYP07548.1"/>
    <property type="molecule type" value="Genomic_DNA"/>
</dbReference>
<protein>
    <recommendedName>
        <fullName evidence="4">PPPDE domain-containing protein</fullName>
    </recommendedName>
</protein>
<dbReference type="SMART" id="SM01179">
    <property type="entry name" value="DUF862"/>
    <property type="match status" value="1"/>
</dbReference>
<dbReference type="OrthoDB" id="3727368at2759"/>